<evidence type="ECO:0000313" key="10">
    <source>
        <dbReference type="EMBL" id="GAQ86402.1"/>
    </source>
</evidence>
<keyword evidence="4" id="KW-0677">Repeat</keyword>
<dbReference type="OMA" id="IERATWA"/>
<dbReference type="PANTHER" id="PTHR47249">
    <property type="entry name" value="VACUOLAR PROTEIN 8"/>
    <property type="match status" value="1"/>
</dbReference>
<dbReference type="SMART" id="SM00185">
    <property type="entry name" value="ARM"/>
    <property type="match status" value="2"/>
</dbReference>
<protein>
    <recommendedName>
        <fullName evidence="7">Vacuolar protein 8</fullName>
    </recommendedName>
</protein>
<organism evidence="10 11">
    <name type="scientific">Klebsormidium nitens</name>
    <name type="common">Green alga</name>
    <name type="synonym">Ulothrix nitens</name>
    <dbReference type="NCBI Taxonomy" id="105231"/>
    <lineage>
        <taxon>Eukaryota</taxon>
        <taxon>Viridiplantae</taxon>
        <taxon>Streptophyta</taxon>
        <taxon>Klebsormidiophyceae</taxon>
        <taxon>Klebsormidiales</taxon>
        <taxon>Klebsormidiaceae</taxon>
        <taxon>Klebsormidium</taxon>
    </lineage>
</organism>
<sequence>MGNGYTWTVMEEATRALANLALEPSSSRAIARARGAVARLVPLLRSSSSAAARTRAARAVVNLTCKAENRKRRFGAWALGNLAHGPKLKARIVAEPGCLRGLVALLESGEARVQERAARALANLAFGAGSKKAIAAVPGAFEGLVRLKESSSAEVRGQVKRAIKNLGSGHGKCEERNQRGAGSAVNSEAAA</sequence>
<evidence type="ECO:0000256" key="6">
    <source>
        <dbReference type="ARBA" id="ARBA00023288"/>
    </source>
</evidence>
<comment type="similarity">
    <text evidence="2">Belongs to the beta-catenin family.</text>
</comment>
<evidence type="ECO:0000256" key="3">
    <source>
        <dbReference type="ARBA" id="ARBA00022554"/>
    </source>
</evidence>
<keyword evidence="3" id="KW-0926">Vacuole</keyword>
<evidence type="ECO:0000256" key="7">
    <source>
        <dbReference type="ARBA" id="ARBA00026209"/>
    </source>
</evidence>
<evidence type="ECO:0000256" key="5">
    <source>
        <dbReference type="ARBA" id="ARBA00023136"/>
    </source>
</evidence>
<evidence type="ECO:0000256" key="8">
    <source>
        <dbReference type="PROSITE-ProRule" id="PRU00259"/>
    </source>
</evidence>
<feature type="region of interest" description="Disordered" evidence="9">
    <location>
        <begin position="167"/>
        <end position="191"/>
    </location>
</feature>
<dbReference type="GO" id="GO:0071562">
    <property type="term" value="P:nucleus-vacuole junction assembly"/>
    <property type="evidence" value="ECO:0007669"/>
    <property type="project" value="InterPro"/>
</dbReference>
<dbReference type="InterPro" id="IPR011989">
    <property type="entry name" value="ARM-like"/>
</dbReference>
<dbReference type="PANTHER" id="PTHR47249:SF1">
    <property type="entry name" value="VACUOLAR PROTEIN 8"/>
    <property type="match status" value="1"/>
</dbReference>
<dbReference type="GO" id="GO:0043495">
    <property type="term" value="F:protein-membrane adaptor activity"/>
    <property type="evidence" value="ECO:0007669"/>
    <property type="project" value="InterPro"/>
</dbReference>
<dbReference type="Proteomes" id="UP000054558">
    <property type="component" value="Unassembled WGS sequence"/>
</dbReference>
<proteinExistence type="inferred from homology"/>
<keyword evidence="5" id="KW-0472">Membrane</keyword>
<dbReference type="AlphaFoldDB" id="A0A1Y1I8X4"/>
<dbReference type="InterPro" id="IPR016024">
    <property type="entry name" value="ARM-type_fold"/>
</dbReference>
<dbReference type="EMBL" id="DF237236">
    <property type="protein sequence ID" value="GAQ86402.1"/>
    <property type="molecule type" value="Genomic_DNA"/>
</dbReference>
<keyword evidence="6" id="KW-0449">Lipoprotein</keyword>
<dbReference type="SUPFAM" id="SSF48371">
    <property type="entry name" value="ARM repeat"/>
    <property type="match status" value="1"/>
</dbReference>
<comment type="subcellular location">
    <subcellularLocation>
        <location evidence="1">Vacuole membrane</location>
        <topology evidence="1">Lipid-anchor</topology>
    </subcellularLocation>
</comment>
<name>A0A1Y1I8X4_KLENI</name>
<dbReference type="GO" id="GO:0005774">
    <property type="term" value="C:vacuolar membrane"/>
    <property type="evidence" value="ECO:0007669"/>
    <property type="project" value="UniProtKB-SubCell"/>
</dbReference>
<dbReference type="Gene3D" id="1.25.10.10">
    <property type="entry name" value="Leucine-rich Repeat Variant"/>
    <property type="match status" value="2"/>
</dbReference>
<accession>A0A1Y1I8X4</accession>
<dbReference type="InterPro" id="IPR045156">
    <property type="entry name" value="Vac8"/>
</dbReference>
<gene>
    <name evidence="10" type="ORF">KFL_002870060</name>
</gene>
<dbReference type="Pfam" id="PF00514">
    <property type="entry name" value="Arm"/>
    <property type="match status" value="1"/>
</dbReference>
<feature type="repeat" description="ARM" evidence="8">
    <location>
        <begin position="97"/>
        <end position="139"/>
    </location>
</feature>
<evidence type="ECO:0000313" key="11">
    <source>
        <dbReference type="Proteomes" id="UP000054558"/>
    </source>
</evidence>
<feature type="repeat" description="ARM" evidence="8">
    <location>
        <begin position="35"/>
        <end position="71"/>
    </location>
</feature>
<evidence type="ECO:0000256" key="9">
    <source>
        <dbReference type="SAM" id="MobiDB-lite"/>
    </source>
</evidence>
<reference evidence="10 11" key="1">
    <citation type="journal article" date="2014" name="Nat. Commun.">
        <title>Klebsormidium flaccidum genome reveals primary factors for plant terrestrial adaptation.</title>
        <authorList>
            <person name="Hori K."/>
            <person name="Maruyama F."/>
            <person name="Fujisawa T."/>
            <person name="Togashi T."/>
            <person name="Yamamoto N."/>
            <person name="Seo M."/>
            <person name="Sato S."/>
            <person name="Yamada T."/>
            <person name="Mori H."/>
            <person name="Tajima N."/>
            <person name="Moriyama T."/>
            <person name="Ikeuchi M."/>
            <person name="Watanabe M."/>
            <person name="Wada H."/>
            <person name="Kobayashi K."/>
            <person name="Saito M."/>
            <person name="Masuda T."/>
            <person name="Sasaki-Sekimoto Y."/>
            <person name="Mashiguchi K."/>
            <person name="Awai K."/>
            <person name="Shimojima M."/>
            <person name="Masuda S."/>
            <person name="Iwai M."/>
            <person name="Nobusawa T."/>
            <person name="Narise T."/>
            <person name="Kondo S."/>
            <person name="Saito H."/>
            <person name="Sato R."/>
            <person name="Murakawa M."/>
            <person name="Ihara Y."/>
            <person name="Oshima-Yamada Y."/>
            <person name="Ohtaka K."/>
            <person name="Satoh M."/>
            <person name="Sonobe K."/>
            <person name="Ishii M."/>
            <person name="Ohtani R."/>
            <person name="Kanamori-Sato M."/>
            <person name="Honoki R."/>
            <person name="Miyazaki D."/>
            <person name="Mochizuki H."/>
            <person name="Umetsu J."/>
            <person name="Higashi K."/>
            <person name="Shibata D."/>
            <person name="Kamiya Y."/>
            <person name="Sato N."/>
            <person name="Nakamura Y."/>
            <person name="Tabata S."/>
            <person name="Ida S."/>
            <person name="Kurokawa K."/>
            <person name="Ohta H."/>
        </authorList>
    </citation>
    <scope>NUCLEOTIDE SEQUENCE [LARGE SCALE GENOMIC DNA]</scope>
    <source>
        <strain evidence="10 11">NIES-2285</strain>
    </source>
</reference>
<dbReference type="InterPro" id="IPR000225">
    <property type="entry name" value="Armadillo"/>
</dbReference>
<evidence type="ECO:0000256" key="2">
    <source>
        <dbReference type="ARBA" id="ARBA00005462"/>
    </source>
</evidence>
<keyword evidence="11" id="KW-1185">Reference proteome</keyword>
<evidence type="ECO:0000256" key="1">
    <source>
        <dbReference type="ARBA" id="ARBA00004592"/>
    </source>
</evidence>
<dbReference type="PROSITE" id="PS50176">
    <property type="entry name" value="ARM_REPEAT"/>
    <property type="match status" value="2"/>
</dbReference>
<evidence type="ECO:0000256" key="4">
    <source>
        <dbReference type="ARBA" id="ARBA00022737"/>
    </source>
</evidence>